<dbReference type="InterPro" id="IPR001962">
    <property type="entry name" value="Asn_synthase"/>
</dbReference>
<comment type="pathway">
    <text evidence="1">Amino-acid biosynthesis; L-asparagine biosynthesis; L-asparagine from L-aspartate (L-Gln route): step 1/1.</text>
</comment>
<comment type="catalytic activity">
    <reaction evidence="3">
        <text>L-aspartate + L-glutamine + ATP + H2O = L-asparagine + L-glutamate + AMP + diphosphate + H(+)</text>
        <dbReference type="Rhea" id="RHEA:12228"/>
        <dbReference type="ChEBI" id="CHEBI:15377"/>
        <dbReference type="ChEBI" id="CHEBI:15378"/>
        <dbReference type="ChEBI" id="CHEBI:29985"/>
        <dbReference type="ChEBI" id="CHEBI:29991"/>
        <dbReference type="ChEBI" id="CHEBI:30616"/>
        <dbReference type="ChEBI" id="CHEBI:33019"/>
        <dbReference type="ChEBI" id="CHEBI:58048"/>
        <dbReference type="ChEBI" id="CHEBI:58359"/>
        <dbReference type="ChEBI" id="CHEBI:456215"/>
        <dbReference type="EC" id="6.3.5.4"/>
    </reaction>
</comment>
<protein>
    <recommendedName>
        <fullName evidence="2">asparagine synthase (glutamine-hydrolyzing)</fullName>
        <ecNumber evidence="2">6.3.5.4</ecNumber>
    </recommendedName>
</protein>
<proteinExistence type="predicted"/>
<dbReference type="PANTHER" id="PTHR43284:SF1">
    <property type="entry name" value="ASPARAGINE SYNTHETASE"/>
    <property type="match status" value="1"/>
</dbReference>
<dbReference type="Proteomes" id="UP001529085">
    <property type="component" value="Unassembled WGS sequence"/>
</dbReference>
<dbReference type="InterPro" id="IPR014729">
    <property type="entry name" value="Rossmann-like_a/b/a_fold"/>
</dbReference>
<sequence length="463" mass="53905">MKKPLQTKVPVIPKKQTFAKVKTEHVINYEAICVFTAIGFFLDEDTYFKDEVCLKPGTVNTIDEDGFLIKSESYFQWHYSPRDISFEEALSEFSELFESIIDQQVGSKRVILPLSGGLDSRTQAVALNHLGKNVEAYSYSFENGYNEANISRQIANACGFSFEAYTIAEGYLWDKVKKLSSINQCYSEFTHPRQMAVAEELKSKGDVFSLGHWGDVLFDATTKEQLSIDDEVNLILKKIVKPGGLQLAKALWESWSLDGDFELYLRDRIKSLLSQINIENSSAKIRAFKSMYWAPRWTTVNLSVFENIHPITLPYYNDKMCQFICTIPEAYLEDRKLQIAYIKKRSKVLSKITWQEQKPFNLNNFQFNKSPYNLPYRINNKLYRTLKSFTGKPYIQRNWELQFLGKDNDNNLKTYIYNDSFYSLIDKKIIDSIYHSFREQDRVKFSHPLSMLLTLSLWQKNNS</sequence>
<dbReference type="EMBL" id="JARSBN010000001">
    <property type="protein sequence ID" value="MDG4714313.1"/>
    <property type="molecule type" value="Genomic_DNA"/>
</dbReference>
<accession>A0ABT6FWZ8</accession>
<name>A0ABT6FWZ8_9FLAO</name>
<evidence type="ECO:0000256" key="3">
    <source>
        <dbReference type="ARBA" id="ARBA00048741"/>
    </source>
</evidence>
<dbReference type="RefSeq" id="WP_278003805.1">
    <property type="nucleotide sequence ID" value="NZ_JARSBN010000001.1"/>
</dbReference>
<organism evidence="5 6">
    <name type="scientific">Winogradskyella marincola</name>
    <dbReference type="NCBI Taxonomy" id="3037795"/>
    <lineage>
        <taxon>Bacteria</taxon>
        <taxon>Pseudomonadati</taxon>
        <taxon>Bacteroidota</taxon>
        <taxon>Flavobacteriia</taxon>
        <taxon>Flavobacteriales</taxon>
        <taxon>Flavobacteriaceae</taxon>
        <taxon>Winogradskyella</taxon>
    </lineage>
</organism>
<evidence type="ECO:0000313" key="6">
    <source>
        <dbReference type="Proteomes" id="UP001529085"/>
    </source>
</evidence>
<dbReference type="InterPro" id="IPR051786">
    <property type="entry name" value="ASN_synthetase/amidase"/>
</dbReference>
<dbReference type="PANTHER" id="PTHR43284">
    <property type="entry name" value="ASPARAGINE SYNTHETASE (GLUTAMINE-HYDROLYZING)"/>
    <property type="match status" value="1"/>
</dbReference>
<feature type="domain" description="Asparagine synthetase" evidence="4">
    <location>
        <begin position="98"/>
        <end position="217"/>
    </location>
</feature>
<dbReference type="SUPFAM" id="SSF52402">
    <property type="entry name" value="Adenine nucleotide alpha hydrolases-like"/>
    <property type="match status" value="1"/>
</dbReference>
<evidence type="ECO:0000256" key="1">
    <source>
        <dbReference type="ARBA" id="ARBA00005187"/>
    </source>
</evidence>
<evidence type="ECO:0000256" key="2">
    <source>
        <dbReference type="ARBA" id="ARBA00012737"/>
    </source>
</evidence>
<keyword evidence="6" id="KW-1185">Reference proteome</keyword>
<gene>
    <name evidence="5" type="ORF">P7122_00385</name>
</gene>
<evidence type="ECO:0000313" key="5">
    <source>
        <dbReference type="EMBL" id="MDG4714313.1"/>
    </source>
</evidence>
<reference evidence="5 6" key="1">
    <citation type="submission" date="2023-03" db="EMBL/GenBank/DDBJ databases">
        <title>Strain YYF002 represents a novel species in the genus Winogradskyella isolated from seawater.</title>
        <authorList>
            <person name="Fu Z.-Y."/>
        </authorList>
    </citation>
    <scope>NUCLEOTIDE SEQUENCE [LARGE SCALE GENOMIC DNA]</scope>
    <source>
        <strain evidence="5 6">YYF002</strain>
    </source>
</reference>
<evidence type="ECO:0000259" key="4">
    <source>
        <dbReference type="Pfam" id="PF00733"/>
    </source>
</evidence>
<dbReference type="EC" id="6.3.5.4" evidence="2"/>
<dbReference type="Gene3D" id="3.40.50.620">
    <property type="entry name" value="HUPs"/>
    <property type="match status" value="1"/>
</dbReference>
<comment type="caution">
    <text evidence="5">The sequence shown here is derived from an EMBL/GenBank/DDBJ whole genome shotgun (WGS) entry which is preliminary data.</text>
</comment>
<dbReference type="Pfam" id="PF00733">
    <property type="entry name" value="Asn_synthase"/>
    <property type="match status" value="1"/>
</dbReference>